<keyword evidence="1" id="KW-0732">Signal</keyword>
<keyword evidence="2" id="KW-0378">Hydrolase</keyword>
<name>A0ABZ0HRD5_9HYPH</name>
<dbReference type="EMBL" id="CP136862">
    <property type="protein sequence ID" value="WOJ88486.1"/>
    <property type="molecule type" value="Genomic_DNA"/>
</dbReference>
<dbReference type="RefSeq" id="WP_407337922.1">
    <property type="nucleotide sequence ID" value="NZ_CP136862.1"/>
</dbReference>
<feature type="region of interest" description="Disordered" evidence="3">
    <location>
        <begin position="406"/>
        <end position="425"/>
    </location>
</feature>
<dbReference type="InterPro" id="IPR029058">
    <property type="entry name" value="AB_hydrolase_fold"/>
</dbReference>
<dbReference type="PANTHER" id="PTHR43037:SF1">
    <property type="entry name" value="BLL1128 PROTEIN"/>
    <property type="match status" value="1"/>
</dbReference>
<feature type="region of interest" description="Disordered" evidence="3">
    <location>
        <begin position="32"/>
        <end position="59"/>
    </location>
</feature>
<dbReference type="InterPro" id="IPR050955">
    <property type="entry name" value="Plant_Biomass_Hydrol_Est"/>
</dbReference>
<reference evidence="4 5" key="1">
    <citation type="submission" date="2023-10" db="EMBL/GenBank/DDBJ databases">
        <title>Novel methanotroph of the genus Methylocapsa from a subarctic wetland.</title>
        <authorList>
            <person name="Belova S.E."/>
            <person name="Oshkin I.Y."/>
            <person name="Miroshnikov K."/>
            <person name="Dedysh S.N."/>
        </authorList>
    </citation>
    <scope>NUCLEOTIDE SEQUENCE [LARGE SCALE GENOMIC DNA]</scope>
    <source>
        <strain evidence="4 5">RX1</strain>
    </source>
</reference>
<proteinExistence type="predicted"/>
<evidence type="ECO:0000313" key="4">
    <source>
        <dbReference type="EMBL" id="WOJ88486.1"/>
    </source>
</evidence>
<dbReference type="PANTHER" id="PTHR43037">
    <property type="entry name" value="UNNAMED PRODUCT-RELATED"/>
    <property type="match status" value="1"/>
</dbReference>
<dbReference type="Gene3D" id="3.40.50.1820">
    <property type="entry name" value="alpha/beta hydrolase"/>
    <property type="match status" value="1"/>
</dbReference>
<dbReference type="InterPro" id="IPR010126">
    <property type="entry name" value="Esterase_phb"/>
</dbReference>
<protein>
    <submittedName>
        <fullName evidence="4">PHB depolymerase family esterase</fullName>
    </submittedName>
</protein>
<dbReference type="Proteomes" id="UP001626536">
    <property type="component" value="Chromosome"/>
</dbReference>
<dbReference type="NCBIfam" id="TIGR01840">
    <property type="entry name" value="esterase_phb"/>
    <property type="match status" value="1"/>
</dbReference>
<evidence type="ECO:0000256" key="2">
    <source>
        <dbReference type="ARBA" id="ARBA00022801"/>
    </source>
</evidence>
<evidence type="ECO:0000256" key="1">
    <source>
        <dbReference type="ARBA" id="ARBA00022729"/>
    </source>
</evidence>
<evidence type="ECO:0000256" key="3">
    <source>
        <dbReference type="SAM" id="MobiDB-lite"/>
    </source>
</evidence>
<dbReference type="SUPFAM" id="SSF53474">
    <property type="entry name" value="alpha/beta-Hydrolases"/>
    <property type="match status" value="2"/>
</dbReference>
<dbReference type="Pfam" id="PF10503">
    <property type="entry name" value="Esterase_PHB"/>
    <property type="match status" value="1"/>
</dbReference>
<evidence type="ECO:0000313" key="5">
    <source>
        <dbReference type="Proteomes" id="UP001626536"/>
    </source>
</evidence>
<accession>A0ABZ0HRD5</accession>
<keyword evidence="5" id="KW-1185">Reference proteome</keyword>
<sequence>MKTLFGVAMRKAAELTRRENVLEATQAIQRALSGRGPAQAADDEQRPKNPRLSAVAEPESPVLPRNAAAILASAALATESVVNAWERLRQPDPSSVDLRVKQPAPARKAPAAPDRAAFVARAFASEAGARDYKLFVPSHAGGKRPLIVMLHGCTQDPDDFAMGTGMNLLAEERGFVVAYPKQSKRANQTGCWNWFNAGDQIRDAGEPGIIAGMTRSIMAEFDIDPKRIYVAGLSAGGAMAAIMSATYPELYGAAGIHSGLPYRSATDASSAFAAMRGHTSPLANAQRASHRHSPKGRVRTIVFHGDSDPTVHPSNAEMIVAGARAGLTGATEQTHRGRSAGGRAYARTVIADATGAPHVEYWAIEGLGHAWSGGSLAGSYTDPKGPDASREMLRFFLEKPAKRRISPQAGARLAEKPMPNDVEPV</sequence>
<organism evidence="4 5">
    <name type="scientific">Methylocapsa polymorpha</name>
    <dbReference type="NCBI Taxonomy" id="3080828"/>
    <lineage>
        <taxon>Bacteria</taxon>
        <taxon>Pseudomonadati</taxon>
        <taxon>Pseudomonadota</taxon>
        <taxon>Alphaproteobacteria</taxon>
        <taxon>Hyphomicrobiales</taxon>
        <taxon>Beijerinckiaceae</taxon>
        <taxon>Methylocapsa</taxon>
    </lineage>
</organism>
<gene>
    <name evidence="4" type="ORF">RZS28_11695</name>
</gene>